<dbReference type="AlphaFoldDB" id="A0AAV0FL84"/>
<evidence type="ECO:0000259" key="5">
    <source>
        <dbReference type="PROSITE" id="PS51767"/>
    </source>
</evidence>
<dbReference type="InterPro" id="IPR032799">
    <property type="entry name" value="TAXi_C"/>
</dbReference>
<comment type="caution">
    <text evidence="6">The sequence shown here is derived from an EMBL/GenBank/DDBJ whole genome shotgun (WGS) entry which is preliminary data.</text>
</comment>
<evidence type="ECO:0000256" key="4">
    <source>
        <dbReference type="SAM" id="SignalP"/>
    </source>
</evidence>
<reference evidence="6" key="1">
    <citation type="submission" date="2022-07" db="EMBL/GenBank/DDBJ databases">
        <authorList>
            <person name="Macas J."/>
            <person name="Novak P."/>
            <person name="Neumann P."/>
        </authorList>
    </citation>
    <scope>NUCLEOTIDE SEQUENCE</scope>
</reference>
<evidence type="ECO:0000256" key="2">
    <source>
        <dbReference type="PIRSR" id="PIRSR601461-1"/>
    </source>
</evidence>
<dbReference type="PANTHER" id="PTHR13683">
    <property type="entry name" value="ASPARTYL PROTEASES"/>
    <property type="match status" value="1"/>
</dbReference>
<name>A0AAV0FL84_9ASTE</name>
<dbReference type="PANTHER" id="PTHR13683:SF826">
    <property type="entry name" value="ASPARTYL PROTEASE FAMILY PROTEIN 1"/>
    <property type="match status" value="1"/>
</dbReference>
<feature type="active site" evidence="2">
    <location>
        <position position="303"/>
    </location>
</feature>
<evidence type="ECO:0000313" key="7">
    <source>
        <dbReference type="Proteomes" id="UP001152523"/>
    </source>
</evidence>
<dbReference type="PRINTS" id="PR00792">
    <property type="entry name" value="PEPSIN"/>
</dbReference>
<evidence type="ECO:0000256" key="1">
    <source>
        <dbReference type="ARBA" id="ARBA00007447"/>
    </source>
</evidence>
<organism evidence="6 7">
    <name type="scientific">Cuscuta epithymum</name>
    <dbReference type="NCBI Taxonomy" id="186058"/>
    <lineage>
        <taxon>Eukaryota</taxon>
        <taxon>Viridiplantae</taxon>
        <taxon>Streptophyta</taxon>
        <taxon>Embryophyta</taxon>
        <taxon>Tracheophyta</taxon>
        <taxon>Spermatophyta</taxon>
        <taxon>Magnoliopsida</taxon>
        <taxon>eudicotyledons</taxon>
        <taxon>Gunneridae</taxon>
        <taxon>Pentapetalae</taxon>
        <taxon>asterids</taxon>
        <taxon>lamiids</taxon>
        <taxon>Solanales</taxon>
        <taxon>Convolvulaceae</taxon>
        <taxon>Cuscuteae</taxon>
        <taxon>Cuscuta</taxon>
        <taxon>Cuscuta subgen. Cuscuta</taxon>
    </lineage>
</organism>
<feature type="active site" evidence="2">
    <location>
        <position position="105"/>
    </location>
</feature>
<dbReference type="SUPFAM" id="SSF50630">
    <property type="entry name" value="Acid proteases"/>
    <property type="match status" value="1"/>
</dbReference>
<dbReference type="Gene3D" id="2.40.70.10">
    <property type="entry name" value="Acid Proteases"/>
    <property type="match status" value="2"/>
</dbReference>
<keyword evidence="3" id="KW-0064">Aspartyl protease</keyword>
<dbReference type="InterPro" id="IPR033121">
    <property type="entry name" value="PEPTIDASE_A1"/>
</dbReference>
<gene>
    <name evidence="6" type="ORF">CEPIT_LOCUS35098</name>
</gene>
<dbReference type="PROSITE" id="PS00141">
    <property type="entry name" value="ASP_PROTEASE"/>
    <property type="match status" value="1"/>
</dbReference>
<evidence type="ECO:0000313" key="6">
    <source>
        <dbReference type="EMBL" id="CAH9136193.1"/>
    </source>
</evidence>
<dbReference type="GO" id="GO:0004190">
    <property type="term" value="F:aspartic-type endopeptidase activity"/>
    <property type="evidence" value="ECO:0007669"/>
    <property type="project" value="UniProtKB-KW"/>
</dbReference>
<protein>
    <recommendedName>
        <fullName evidence="5">Peptidase A1 domain-containing protein</fullName>
    </recommendedName>
</protein>
<dbReference type="InterPro" id="IPR021109">
    <property type="entry name" value="Peptidase_aspartic_dom_sf"/>
</dbReference>
<dbReference type="InterPro" id="IPR001969">
    <property type="entry name" value="Aspartic_peptidase_AS"/>
</dbReference>
<dbReference type="InterPro" id="IPR032861">
    <property type="entry name" value="TAXi_N"/>
</dbReference>
<dbReference type="Proteomes" id="UP001152523">
    <property type="component" value="Unassembled WGS sequence"/>
</dbReference>
<dbReference type="PROSITE" id="PS51767">
    <property type="entry name" value="PEPTIDASE_A1"/>
    <property type="match status" value="1"/>
</dbReference>
<dbReference type="Pfam" id="PF14543">
    <property type="entry name" value="TAXi_N"/>
    <property type="match status" value="1"/>
</dbReference>
<keyword evidence="3" id="KW-0645">Protease</keyword>
<dbReference type="Pfam" id="PF14541">
    <property type="entry name" value="TAXi_C"/>
    <property type="match status" value="1"/>
</dbReference>
<feature type="signal peptide" evidence="4">
    <location>
        <begin position="1"/>
        <end position="16"/>
    </location>
</feature>
<keyword evidence="7" id="KW-1185">Reference proteome</keyword>
<dbReference type="InterPro" id="IPR001461">
    <property type="entry name" value="Aspartic_peptidase_A1"/>
</dbReference>
<evidence type="ECO:0000256" key="3">
    <source>
        <dbReference type="RuleBase" id="RU000454"/>
    </source>
</evidence>
<proteinExistence type="inferred from homology"/>
<keyword evidence="4" id="KW-0732">Signal</keyword>
<accession>A0AAV0FL84</accession>
<feature type="domain" description="Peptidase A1" evidence="5">
    <location>
        <begin position="87"/>
        <end position="421"/>
    </location>
</feature>
<feature type="chain" id="PRO_5043987176" description="Peptidase A1 domain-containing protein" evidence="4">
    <location>
        <begin position="17"/>
        <end position="447"/>
    </location>
</feature>
<sequence length="447" mass="49638">MYWFLFFLVAAMGVSSSPNNNGVFDIYDRYSNEVVDVLGKGGLPTKGGADYFSYLAARDSRRRQSSPAITFSSGDGTFQIELLSPLYYAKVYVGTPPLPFIVALDTGSSLFWLPCNCSVCLRNITFYWNQTTNCNIYHSDKSSTYKSIGCPPSNNGCPFEARYKDGSSATGVLISDIVHLTTYDHQHKHVQAPVTFGCASNVTGYFRDYSAFNGLLGLGLGNGPDNMDALSILAAQGIVGNSFSLCFQPSGNGTLILGDKGTSNQRETPLDLSIQNEGYNVLIEQIVLNQDITKIVDINVLFDSGSSYTVLSDPAYTFITQNFNSLIKEPRSPPPTYLGYFEYCYDLSPNKTSYWTPPLSFIMKGGHKFDVFFPTIKSHQGDRSFYCLAIVKQDNINIIGQNFFTGNNIVFDRERGILGWQQSKCRFTSFFFQAIFMYTLSSNNSSF</sequence>
<dbReference type="EMBL" id="CAMAPF010000993">
    <property type="protein sequence ID" value="CAH9136193.1"/>
    <property type="molecule type" value="Genomic_DNA"/>
</dbReference>
<dbReference type="GO" id="GO:0006508">
    <property type="term" value="P:proteolysis"/>
    <property type="evidence" value="ECO:0007669"/>
    <property type="project" value="UniProtKB-KW"/>
</dbReference>
<keyword evidence="3" id="KW-0378">Hydrolase</keyword>
<comment type="similarity">
    <text evidence="1 3">Belongs to the peptidase A1 family.</text>
</comment>